<keyword evidence="5" id="KW-0627">Porphyrin biosynthesis</keyword>
<protein>
    <recommendedName>
        <fullName evidence="1">uroporphyrinogen-III C-methyltransferase</fullName>
        <ecNumber evidence="1">2.1.1.107</ecNumber>
    </recommendedName>
</protein>
<dbReference type="InterPro" id="IPR014776">
    <property type="entry name" value="4pyrrole_Mease_sub2"/>
</dbReference>
<evidence type="ECO:0000313" key="9">
    <source>
        <dbReference type="EMBL" id="GGA51641.1"/>
    </source>
</evidence>
<evidence type="ECO:0000256" key="7">
    <source>
        <dbReference type="SAM" id="MobiDB-lite"/>
    </source>
</evidence>
<dbReference type="NCBIfam" id="TIGR01469">
    <property type="entry name" value="cobA_cysG_Cterm"/>
    <property type="match status" value="1"/>
</dbReference>
<evidence type="ECO:0000256" key="3">
    <source>
        <dbReference type="ARBA" id="ARBA00022679"/>
    </source>
</evidence>
<dbReference type="EC" id="2.1.1.107" evidence="1"/>
<keyword evidence="4" id="KW-0949">S-adenosyl-L-methionine</keyword>
<feature type="region of interest" description="Disordered" evidence="7">
    <location>
        <begin position="1"/>
        <end position="24"/>
    </location>
</feature>
<name>A0ABQ1GX18_9BACL</name>
<comment type="similarity">
    <text evidence="6">Belongs to the precorrin methyltransferase family.</text>
</comment>
<dbReference type="Pfam" id="PF00590">
    <property type="entry name" value="TP_methylase"/>
    <property type="match status" value="1"/>
</dbReference>
<feature type="domain" description="Tetrapyrrole methylase" evidence="8">
    <location>
        <begin position="26"/>
        <end position="236"/>
    </location>
</feature>
<dbReference type="CDD" id="cd11642">
    <property type="entry name" value="SUMT"/>
    <property type="match status" value="1"/>
</dbReference>
<dbReference type="InterPro" id="IPR014777">
    <property type="entry name" value="4pyrrole_Mease_sub1"/>
</dbReference>
<evidence type="ECO:0000256" key="6">
    <source>
        <dbReference type="RuleBase" id="RU003960"/>
    </source>
</evidence>
<dbReference type="InterPro" id="IPR006366">
    <property type="entry name" value="CobA/CysG_C"/>
</dbReference>
<keyword evidence="3 6" id="KW-0808">Transferase</keyword>
<dbReference type="SUPFAM" id="SSF53790">
    <property type="entry name" value="Tetrapyrrole methylase"/>
    <property type="match status" value="1"/>
</dbReference>
<keyword evidence="2 6" id="KW-0489">Methyltransferase</keyword>
<accession>A0ABQ1GX18</accession>
<dbReference type="InterPro" id="IPR050161">
    <property type="entry name" value="Siro_Cobalamin_biosynth"/>
</dbReference>
<dbReference type="InterPro" id="IPR003043">
    <property type="entry name" value="Uropor_MeTrfase_CS"/>
</dbReference>
<evidence type="ECO:0000313" key="10">
    <source>
        <dbReference type="Proteomes" id="UP000617979"/>
    </source>
</evidence>
<evidence type="ECO:0000256" key="4">
    <source>
        <dbReference type="ARBA" id="ARBA00022691"/>
    </source>
</evidence>
<evidence type="ECO:0000259" key="8">
    <source>
        <dbReference type="Pfam" id="PF00590"/>
    </source>
</evidence>
<dbReference type="EMBL" id="BMEX01000010">
    <property type="protein sequence ID" value="GGA51641.1"/>
    <property type="molecule type" value="Genomic_DNA"/>
</dbReference>
<proteinExistence type="inferred from homology"/>
<keyword evidence="10" id="KW-1185">Reference proteome</keyword>
<evidence type="ECO:0000256" key="1">
    <source>
        <dbReference type="ARBA" id="ARBA00012162"/>
    </source>
</evidence>
<dbReference type="PROSITE" id="PS00840">
    <property type="entry name" value="SUMT_2"/>
    <property type="match status" value="1"/>
</dbReference>
<organism evidence="9 10">
    <name type="scientific">Kroppenstedtia guangzhouensis</name>
    <dbReference type="NCBI Taxonomy" id="1274356"/>
    <lineage>
        <taxon>Bacteria</taxon>
        <taxon>Bacillati</taxon>
        <taxon>Bacillota</taxon>
        <taxon>Bacilli</taxon>
        <taxon>Bacillales</taxon>
        <taxon>Thermoactinomycetaceae</taxon>
        <taxon>Kroppenstedtia</taxon>
    </lineage>
</organism>
<reference evidence="10" key="1">
    <citation type="journal article" date="2019" name="Int. J. Syst. Evol. Microbiol.">
        <title>The Global Catalogue of Microorganisms (GCM) 10K type strain sequencing project: providing services to taxonomists for standard genome sequencing and annotation.</title>
        <authorList>
            <consortium name="The Broad Institute Genomics Platform"/>
            <consortium name="The Broad Institute Genome Sequencing Center for Infectious Disease"/>
            <person name="Wu L."/>
            <person name="Ma J."/>
        </authorList>
    </citation>
    <scope>NUCLEOTIDE SEQUENCE [LARGE SCALE GENOMIC DNA]</scope>
    <source>
        <strain evidence="10">CGMCC 1.12404</strain>
    </source>
</reference>
<sequence>MDKKRGRGGMTSTIPTGVRKNRPGGKVYLVGGGPGDPELITVKGVRALREADVILVDRLIHPALLEYARPGASLIHCGKNPGCPGWNQEAINQLMVEHARAGKTVTRLKGGDPFVYGRGGEEAQVLVSHGVDFEVIPGITAGIAAPACAGIPVTHREYSSTIAFITGHRKKGSEEELPWKHLAKGVDTLAIYMGVKNLPYIREQLLSNGKSRDTPVALIQWGTTGDQYTLTGILEDVVELARHHEVKNPTMIVVGEVVRLREQLAWFENRAVPKKGEIIKEWGEKAGASASSS</sequence>
<dbReference type="InterPro" id="IPR000878">
    <property type="entry name" value="4pyrrol_Mease"/>
</dbReference>
<evidence type="ECO:0000256" key="5">
    <source>
        <dbReference type="ARBA" id="ARBA00023244"/>
    </source>
</evidence>
<gene>
    <name evidence="9" type="ORF">GCM10007416_25970</name>
</gene>
<comment type="caution">
    <text evidence="9">The sequence shown here is derived from an EMBL/GenBank/DDBJ whole genome shotgun (WGS) entry which is preliminary data.</text>
</comment>
<dbReference type="Gene3D" id="3.40.1010.10">
    <property type="entry name" value="Cobalt-precorrin-4 Transmethylase, Domain 1"/>
    <property type="match status" value="1"/>
</dbReference>
<dbReference type="PANTHER" id="PTHR45790:SF3">
    <property type="entry name" value="S-ADENOSYL-L-METHIONINE-DEPENDENT UROPORPHYRINOGEN III METHYLTRANSFERASE, CHLOROPLASTIC"/>
    <property type="match status" value="1"/>
</dbReference>
<evidence type="ECO:0000256" key="2">
    <source>
        <dbReference type="ARBA" id="ARBA00022603"/>
    </source>
</evidence>
<dbReference type="PANTHER" id="PTHR45790">
    <property type="entry name" value="SIROHEME SYNTHASE-RELATED"/>
    <property type="match status" value="1"/>
</dbReference>
<dbReference type="InterPro" id="IPR035996">
    <property type="entry name" value="4pyrrol_Methylase_sf"/>
</dbReference>
<dbReference type="Proteomes" id="UP000617979">
    <property type="component" value="Unassembled WGS sequence"/>
</dbReference>
<dbReference type="Gene3D" id="3.30.950.10">
    <property type="entry name" value="Methyltransferase, Cobalt-precorrin-4 Transmethylase, Domain 2"/>
    <property type="match status" value="1"/>
</dbReference>
<dbReference type="NCBIfam" id="NF004790">
    <property type="entry name" value="PRK06136.1"/>
    <property type="match status" value="1"/>
</dbReference>